<organism evidence="1 2">
    <name type="scientific">Durusdinium trenchii</name>
    <dbReference type="NCBI Taxonomy" id="1381693"/>
    <lineage>
        <taxon>Eukaryota</taxon>
        <taxon>Sar</taxon>
        <taxon>Alveolata</taxon>
        <taxon>Dinophyceae</taxon>
        <taxon>Suessiales</taxon>
        <taxon>Symbiodiniaceae</taxon>
        <taxon>Durusdinium</taxon>
    </lineage>
</organism>
<proteinExistence type="predicted"/>
<dbReference type="EMBL" id="CAXAMN010007535">
    <property type="protein sequence ID" value="CAK9021863.1"/>
    <property type="molecule type" value="Genomic_DNA"/>
</dbReference>
<name>A0ABP0K5B4_9DINO</name>
<reference evidence="1 2" key="1">
    <citation type="submission" date="2024-02" db="EMBL/GenBank/DDBJ databases">
        <authorList>
            <person name="Chen Y."/>
            <person name="Shah S."/>
            <person name="Dougan E. K."/>
            <person name="Thang M."/>
            <person name="Chan C."/>
        </authorList>
    </citation>
    <scope>NUCLEOTIDE SEQUENCE [LARGE SCALE GENOMIC DNA]</scope>
</reference>
<keyword evidence="2" id="KW-1185">Reference proteome</keyword>
<dbReference type="Proteomes" id="UP001642484">
    <property type="component" value="Unassembled WGS sequence"/>
</dbReference>
<protein>
    <submittedName>
        <fullName evidence="1">Uncharacterized protein</fullName>
    </submittedName>
</protein>
<sequence>MCPVGNVAENGLMWQTLPRCVAEDFDCPLPSILPEGYKVVGKEVVCEEGYVGSFVSRRCGHDSACHKVLELTGCVKPVPCAPLKIEPCERDNLACSRLETPVGSDARLLSSVNRHWPPAQRGTQIQRHRWTTICQAAFALIHR</sequence>
<accession>A0ABP0K5B4</accession>
<evidence type="ECO:0000313" key="1">
    <source>
        <dbReference type="EMBL" id="CAK9021863.1"/>
    </source>
</evidence>
<evidence type="ECO:0000313" key="2">
    <source>
        <dbReference type="Proteomes" id="UP001642484"/>
    </source>
</evidence>
<gene>
    <name evidence="1" type="ORF">CCMP2556_LOCUS14599</name>
</gene>
<comment type="caution">
    <text evidence="1">The sequence shown here is derived from an EMBL/GenBank/DDBJ whole genome shotgun (WGS) entry which is preliminary data.</text>
</comment>